<evidence type="ECO:0000313" key="1">
    <source>
        <dbReference type="EMBL" id="EGE02556.1"/>
    </source>
</evidence>
<dbReference type="EMBL" id="DS995723">
    <property type="protein sequence ID" value="EGE02556.1"/>
    <property type="molecule type" value="Genomic_DNA"/>
</dbReference>
<evidence type="ECO:0000313" key="2">
    <source>
        <dbReference type="Proteomes" id="UP000009169"/>
    </source>
</evidence>
<organism evidence="1 2">
    <name type="scientific">Trichophyton equinum (strain ATCC MYA-4606 / CBS 127.97)</name>
    <name type="common">Horse ringworm fungus</name>
    <dbReference type="NCBI Taxonomy" id="559882"/>
    <lineage>
        <taxon>Eukaryota</taxon>
        <taxon>Fungi</taxon>
        <taxon>Dikarya</taxon>
        <taxon>Ascomycota</taxon>
        <taxon>Pezizomycotina</taxon>
        <taxon>Eurotiomycetes</taxon>
        <taxon>Eurotiomycetidae</taxon>
        <taxon>Onygenales</taxon>
        <taxon>Arthrodermataceae</taxon>
        <taxon>Trichophyton</taxon>
    </lineage>
</organism>
<protein>
    <submittedName>
        <fullName evidence="1">Uncharacterized protein</fullName>
    </submittedName>
</protein>
<dbReference type="VEuPathDB" id="FungiDB:TEQG_01590"/>
<keyword evidence="2" id="KW-1185">Reference proteome</keyword>
<name>F2PKV8_TRIEC</name>
<sequence>MAEANPCWEGPQPFFLGERQTHLAQADPSTAKRTKCRDANQYSLACGVLDLIPATRIWGEGTQQQPYLYRQKRRTKKKRRNHPLQRTVGNETCTECIFSFLCNRGSLTNERVGLPSTCLHRVYREKTPPEAAEKEKRS</sequence>
<proteinExistence type="predicted"/>
<reference evidence="2" key="1">
    <citation type="journal article" date="2012" name="MBio">
        <title>Comparative genome analysis of Trichophyton rubrum and related dermatophytes reveals candidate genes involved in infection.</title>
        <authorList>
            <person name="Martinez D.A."/>
            <person name="Oliver B.G."/>
            <person name="Graeser Y."/>
            <person name="Goldberg J.M."/>
            <person name="Li W."/>
            <person name="Martinez-Rossi N.M."/>
            <person name="Monod M."/>
            <person name="Shelest E."/>
            <person name="Barton R.C."/>
            <person name="Birch E."/>
            <person name="Brakhage A.A."/>
            <person name="Chen Z."/>
            <person name="Gurr S.J."/>
            <person name="Heiman D."/>
            <person name="Heitman J."/>
            <person name="Kosti I."/>
            <person name="Rossi A."/>
            <person name="Saif S."/>
            <person name="Samalova M."/>
            <person name="Saunders C.W."/>
            <person name="Shea T."/>
            <person name="Summerbell R.C."/>
            <person name="Xu J."/>
            <person name="Young S."/>
            <person name="Zeng Q."/>
            <person name="Birren B.W."/>
            <person name="Cuomo C.A."/>
            <person name="White T.C."/>
        </authorList>
    </citation>
    <scope>NUCLEOTIDE SEQUENCE [LARGE SCALE GENOMIC DNA]</scope>
    <source>
        <strain evidence="2">ATCC MYA-4606 / CBS 127.97</strain>
    </source>
</reference>
<dbReference type="HOGENOM" id="CLU_1856714_0_0_1"/>
<gene>
    <name evidence="1" type="ORF">TEQG_01590</name>
</gene>
<accession>F2PKV8</accession>
<dbReference type="Proteomes" id="UP000009169">
    <property type="component" value="Unassembled WGS sequence"/>
</dbReference>
<dbReference type="eggNOG" id="ENOG502T6FI">
    <property type="taxonomic scope" value="Eukaryota"/>
</dbReference>
<dbReference type="AlphaFoldDB" id="F2PKV8"/>